<reference evidence="7" key="1">
    <citation type="journal article" date="2013" name="Nature">
        <title>Pan genome of the phytoplankton Emiliania underpins its global distribution.</title>
        <authorList>
            <person name="Read B.A."/>
            <person name="Kegel J."/>
            <person name="Klute M.J."/>
            <person name="Kuo A."/>
            <person name="Lefebvre S.C."/>
            <person name="Maumus F."/>
            <person name="Mayer C."/>
            <person name="Miller J."/>
            <person name="Monier A."/>
            <person name="Salamov A."/>
            <person name="Young J."/>
            <person name="Aguilar M."/>
            <person name="Claverie J.M."/>
            <person name="Frickenhaus S."/>
            <person name="Gonzalez K."/>
            <person name="Herman E.K."/>
            <person name="Lin Y.C."/>
            <person name="Napier J."/>
            <person name="Ogata H."/>
            <person name="Sarno A.F."/>
            <person name="Shmutz J."/>
            <person name="Schroeder D."/>
            <person name="de Vargas C."/>
            <person name="Verret F."/>
            <person name="von Dassow P."/>
            <person name="Valentin K."/>
            <person name="Van de Peer Y."/>
            <person name="Wheeler G."/>
            <person name="Dacks J.B."/>
            <person name="Delwiche C.F."/>
            <person name="Dyhrman S.T."/>
            <person name="Glockner G."/>
            <person name="John U."/>
            <person name="Richards T."/>
            <person name="Worden A.Z."/>
            <person name="Zhang X."/>
            <person name="Grigoriev I.V."/>
            <person name="Allen A.E."/>
            <person name="Bidle K."/>
            <person name="Borodovsky M."/>
            <person name="Bowler C."/>
            <person name="Brownlee C."/>
            <person name="Cock J.M."/>
            <person name="Elias M."/>
            <person name="Gladyshev V.N."/>
            <person name="Groth M."/>
            <person name="Guda C."/>
            <person name="Hadaegh A."/>
            <person name="Iglesias-Rodriguez M.D."/>
            <person name="Jenkins J."/>
            <person name="Jones B.M."/>
            <person name="Lawson T."/>
            <person name="Leese F."/>
            <person name="Lindquist E."/>
            <person name="Lobanov A."/>
            <person name="Lomsadze A."/>
            <person name="Malik S.B."/>
            <person name="Marsh M.E."/>
            <person name="Mackinder L."/>
            <person name="Mock T."/>
            <person name="Mueller-Roeber B."/>
            <person name="Pagarete A."/>
            <person name="Parker M."/>
            <person name="Probert I."/>
            <person name="Quesneville H."/>
            <person name="Raines C."/>
            <person name="Rensing S.A."/>
            <person name="Riano-Pachon D.M."/>
            <person name="Richier S."/>
            <person name="Rokitta S."/>
            <person name="Shiraiwa Y."/>
            <person name="Soanes D.M."/>
            <person name="van der Giezen M."/>
            <person name="Wahlund T.M."/>
            <person name="Williams B."/>
            <person name="Wilson W."/>
            <person name="Wolfe G."/>
            <person name="Wurch L.L."/>
        </authorList>
    </citation>
    <scope>NUCLEOTIDE SEQUENCE</scope>
</reference>
<name>A0A0D3KDD4_EMIH1</name>
<feature type="binding site" evidence="3">
    <location>
        <position position="34"/>
    </location>
    <ligand>
        <name>ATP</name>
        <dbReference type="ChEBI" id="CHEBI:30616"/>
    </ligand>
</feature>
<dbReference type="OMA" id="HETFEDH"/>
<keyword evidence="4" id="KW-0723">Serine/threonine-protein kinase</keyword>
<dbReference type="PROSITE" id="PS00107">
    <property type="entry name" value="PROTEIN_KINASE_ATP"/>
    <property type="match status" value="1"/>
</dbReference>
<dbReference type="PANTHER" id="PTHR24346">
    <property type="entry name" value="MAP/MICROTUBULE AFFINITY-REGULATING KINASE"/>
    <property type="match status" value="1"/>
</dbReference>
<evidence type="ECO:0000256" key="4">
    <source>
        <dbReference type="RuleBase" id="RU000304"/>
    </source>
</evidence>
<dbReference type="InterPro" id="IPR008271">
    <property type="entry name" value="Ser/Thr_kinase_AS"/>
</dbReference>
<accession>A0A0D3KDD4</accession>
<dbReference type="FunFam" id="1.10.510.10:FF:000571">
    <property type="entry name" value="Maternal embryonic leucine zipper kinase"/>
    <property type="match status" value="1"/>
</dbReference>
<dbReference type="InterPro" id="IPR011009">
    <property type="entry name" value="Kinase-like_dom_sf"/>
</dbReference>
<protein>
    <recommendedName>
        <fullName evidence="5">Protein kinase domain-containing protein</fullName>
    </recommendedName>
</protein>
<dbReference type="PaxDb" id="2903-EOD33769"/>
<dbReference type="InterPro" id="IPR000719">
    <property type="entry name" value="Prot_kinase_dom"/>
</dbReference>
<dbReference type="GeneID" id="17279039"/>
<evidence type="ECO:0000256" key="3">
    <source>
        <dbReference type="PROSITE-ProRule" id="PRU10141"/>
    </source>
</evidence>
<sequence>RVGHFELHHELGKGGYGRVLMAIDLKRGETVAAKEIDTGGSLDRKKSIAHEIKMLRRLDHPGVVGLRGFDEVGKLCYIFMEFAAGGDLFELVLARGRLSEAEARPIFAQTISAVAHLHERGVVHRDIKLENIVVTADGNAKLCDFGLAHAYERRPDSHPSGAVSAFDREPLTRVCGSESYMAPEVPMRRGYDGPAADVWSCGVVLFGMLTGSFPFDAAN</sequence>
<dbReference type="AlphaFoldDB" id="A0A0D3KDD4"/>
<dbReference type="GO" id="GO:0005737">
    <property type="term" value="C:cytoplasm"/>
    <property type="evidence" value="ECO:0007669"/>
    <property type="project" value="TreeGrafter"/>
</dbReference>
<dbReference type="GO" id="GO:0035556">
    <property type="term" value="P:intracellular signal transduction"/>
    <property type="evidence" value="ECO:0007669"/>
    <property type="project" value="TreeGrafter"/>
</dbReference>
<dbReference type="SUPFAM" id="SSF56112">
    <property type="entry name" value="Protein kinase-like (PK-like)"/>
    <property type="match status" value="1"/>
</dbReference>
<dbReference type="PIRSF" id="PIRSF000654">
    <property type="entry name" value="Integrin-linked_kinase"/>
    <property type="match status" value="1"/>
</dbReference>
<comment type="similarity">
    <text evidence="4">Belongs to the protein kinase superfamily.</text>
</comment>
<dbReference type="SMART" id="SM00220">
    <property type="entry name" value="S_TKc"/>
    <property type="match status" value="1"/>
</dbReference>
<evidence type="ECO:0000313" key="6">
    <source>
        <dbReference type="EnsemblProtists" id="EOD33769"/>
    </source>
</evidence>
<evidence type="ECO:0000256" key="2">
    <source>
        <dbReference type="ARBA" id="ARBA00022840"/>
    </source>
</evidence>
<evidence type="ECO:0000256" key="1">
    <source>
        <dbReference type="ARBA" id="ARBA00022741"/>
    </source>
</evidence>
<keyword evidence="2 3" id="KW-0067">ATP-binding</keyword>
<dbReference type="Gene3D" id="1.10.510.10">
    <property type="entry name" value="Transferase(Phosphotransferase) domain 1"/>
    <property type="match status" value="1"/>
</dbReference>
<dbReference type="GO" id="GO:0004674">
    <property type="term" value="F:protein serine/threonine kinase activity"/>
    <property type="evidence" value="ECO:0007669"/>
    <property type="project" value="UniProtKB-KW"/>
</dbReference>
<evidence type="ECO:0000313" key="7">
    <source>
        <dbReference type="Proteomes" id="UP000013827"/>
    </source>
</evidence>
<dbReference type="GO" id="GO:0005524">
    <property type="term" value="F:ATP binding"/>
    <property type="evidence" value="ECO:0007669"/>
    <property type="project" value="UniProtKB-UniRule"/>
</dbReference>
<dbReference type="KEGG" id="ehx:EMIHUDRAFT_44396"/>
<dbReference type="Pfam" id="PF00069">
    <property type="entry name" value="Pkinase"/>
    <property type="match status" value="1"/>
</dbReference>
<keyword evidence="1 3" id="KW-0547">Nucleotide-binding</keyword>
<evidence type="ECO:0000259" key="5">
    <source>
        <dbReference type="PROSITE" id="PS50011"/>
    </source>
</evidence>
<dbReference type="InterPro" id="IPR017441">
    <property type="entry name" value="Protein_kinase_ATP_BS"/>
</dbReference>
<dbReference type="STRING" id="2903.R1FK85"/>
<dbReference type="eggNOG" id="KOG0583">
    <property type="taxonomic scope" value="Eukaryota"/>
</dbReference>
<dbReference type="RefSeq" id="XP_005786198.1">
    <property type="nucleotide sequence ID" value="XM_005786141.1"/>
</dbReference>
<keyword evidence="4" id="KW-0808">Transferase</keyword>
<dbReference type="HOGENOM" id="CLU_000288_63_0_1"/>
<dbReference type="EnsemblProtists" id="EOD33769">
    <property type="protein sequence ID" value="EOD33769"/>
    <property type="gene ID" value="EMIHUDRAFT_44396"/>
</dbReference>
<keyword evidence="4" id="KW-0418">Kinase</keyword>
<dbReference type="Proteomes" id="UP000013827">
    <property type="component" value="Unassembled WGS sequence"/>
</dbReference>
<dbReference type="PROSITE" id="PS00108">
    <property type="entry name" value="PROTEIN_KINASE_ST"/>
    <property type="match status" value="1"/>
</dbReference>
<organism evidence="6 7">
    <name type="scientific">Emiliania huxleyi (strain CCMP1516)</name>
    <dbReference type="NCBI Taxonomy" id="280463"/>
    <lineage>
        <taxon>Eukaryota</taxon>
        <taxon>Haptista</taxon>
        <taxon>Haptophyta</taxon>
        <taxon>Prymnesiophyceae</taxon>
        <taxon>Isochrysidales</taxon>
        <taxon>Noelaerhabdaceae</taxon>
        <taxon>Emiliania</taxon>
    </lineage>
</organism>
<dbReference type="PROSITE" id="PS50011">
    <property type="entry name" value="PROTEIN_KINASE_DOM"/>
    <property type="match status" value="1"/>
</dbReference>
<keyword evidence="7" id="KW-1185">Reference proteome</keyword>
<feature type="domain" description="Protein kinase" evidence="5">
    <location>
        <begin position="5"/>
        <end position="219"/>
    </location>
</feature>
<reference evidence="6" key="2">
    <citation type="submission" date="2024-10" db="UniProtKB">
        <authorList>
            <consortium name="EnsemblProtists"/>
        </authorList>
    </citation>
    <scope>IDENTIFICATION</scope>
</reference>
<dbReference type="PANTHER" id="PTHR24346:SF30">
    <property type="entry name" value="MATERNAL EMBRYONIC LEUCINE ZIPPER KINASE"/>
    <property type="match status" value="1"/>
</dbReference>
<proteinExistence type="inferred from homology"/>